<comment type="caution">
    <text evidence="2">The sequence shown here is derived from an EMBL/GenBank/DDBJ whole genome shotgun (WGS) entry which is preliminary data.</text>
</comment>
<evidence type="ECO:0000313" key="2">
    <source>
        <dbReference type="EMBL" id="KAJ5703975.1"/>
    </source>
</evidence>
<dbReference type="AlphaFoldDB" id="A0AAD6HBI8"/>
<dbReference type="InterPro" id="IPR023631">
    <property type="entry name" value="Amidase_dom"/>
</dbReference>
<gene>
    <name evidence="2" type="ORF">N7493_011113</name>
</gene>
<dbReference type="Proteomes" id="UP001215712">
    <property type="component" value="Unassembled WGS sequence"/>
</dbReference>
<dbReference type="InterPro" id="IPR036928">
    <property type="entry name" value="AS_sf"/>
</dbReference>
<sequence>MPSKLSYLDLLSLDSAGLQIKLNSGLLTSVELVQECLAQIDKHDQRGAKLNAMISVVPSRLLMERSAHLDLTGYFPRLDNLTLLKLEEMSAIILGKTNLNVSKTHALVQSSLNVWRQEFCNFDFDFDPSPICTSLIDHRGDVNSNGWSAVGGQTQSAYIALRENETGVGQSVLDPCGSSTGSAVGISAGYAPLALGTELIGSIVMPASRAGLYALKPTLNSVDMDGVFQSSLELDVVGGLARSAADLAILSHACFKAEKRNLLPGGGYLKFLTGDSDSPRIGFLDSAKWLLHPDIVNLDKGTLDQMNEIYLAAIQRIKEHSSADSVVHPIDIPHATELWYEGQNPIDIIMYQNQLLKASRDPPTEEIYETFKKRMRLISTENGIDKLFDEQNLNILAFPMDSPITSGTYTGYPIATMPLGVIPEDGRPYGLGIMAQAGREDLMFQFMSAFEAHFPPRVVPSRVRDDDSI</sequence>
<dbReference type="EMBL" id="JAQJAN010000020">
    <property type="protein sequence ID" value="KAJ5703975.1"/>
    <property type="molecule type" value="Genomic_DNA"/>
</dbReference>
<evidence type="ECO:0000313" key="3">
    <source>
        <dbReference type="Proteomes" id="UP001215712"/>
    </source>
</evidence>
<name>A0AAD6HBI8_9EURO</name>
<dbReference type="Gene3D" id="3.90.1300.10">
    <property type="entry name" value="Amidase signature (AS) domain"/>
    <property type="match status" value="1"/>
</dbReference>
<reference evidence="2" key="1">
    <citation type="journal article" date="2023" name="IMA Fungus">
        <title>Comparative genomic study of the Penicillium genus elucidates a diverse pangenome and 15 lateral gene transfer events.</title>
        <authorList>
            <person name="Petersen C."/>
            <person name="Sorensen T."/>
            <person name="Nielsen M.R."/>
            <person name="Sondergaard T.E."/>
            <person name="Sorensen J.L."/>
            <person name="Fitzpatrick D.A."/>
            <person name="Frisvad J.C."/>
            <person name="Nielsen K.L."/>
        </authorList>
    </citation>
    <scope>NUCLEOTIDE SEQUENCE</scope>
    <source>
        <strain evidence="2">IBT 17514</strain>
    </source>
</reference>
<dbReference type="PANTHER" id="PTHR42678:SF34">
    <property type="entry name" value="OS04G0183300 PROTEIN"/>
    <property type="match status" value="1"/>
</dbReference>
<proteinExistence type="predicted"/>
<protein>
    <recommendedName>
        <fullName evidence="1">Amidase domain-containing protein</fullName>
    </recommendedName>
</protein>
<keyword evidence="3" id="KW-1185">Reference proteome</keyword>
<dbReference type="SUPFAM" id="SSF75304">
    <property type="entry name" value="Amidase signature (AS) enzymes"/>
    <property type="match status" value="2"/>
</dbReference>
<feature type="domain" description="Amidase" evidence="1">
    <location>
        <begin position="174"/>
        <end position="310"/>
    </location>
</feature>
<dbReference type="PANTHER" id="PTHR42678">
    <property type="entry name" value="AMIDASE"/>
    <property type="match status" value="1"/>
</dbReference>
<reference evidence="2" key="2">
    <citation type="submission" date="2023-01" db="EMBL/GenBank/DDBJ databases">
        <authorList>
            <person name="Petersen C."/>
        </authorList>
    </citation>
    <scope>NUCLEOTIDE SEQUENCE</scope>
    <source>
        <strain evidence="2">IBT 17514</strain>
    </source>
</reference>
<dbReference type="Pfam" id="PF01425">
    <property type="entry name" value="Amidase"/>
    <property type="match status" value="1"/>
</dbReference>
<accession>A0AAD6HBI8</accession>
<evidence type="ECO:0000259" key="1">
    <source>
        <dbReference type="Pfam" id="PF01425"/>
    </source>
</evidence>
<organism evidence="2 3">
    <name type="scientific">Penicillium malachiteum</name>
    <dbReference type="NCBI Taxonomy" id="1324776"/>
    <lineage>
        <taxon>Eukaryota</taxon>
        <taxon>Fungi</taxon>
        <taxon>Dikarya</taxon>
        <taxon>Ascomycota</taxon>
        <taxon>Pezizomycotina</taxon>
        <taxon>Eurotiomycetes</taxon>
        <taxon>Eurotiomycetidae</taxon>
        <taxon>Eurotiales</taxon>
        <taxon>Aspergillaceae</taxon>
        <taxon>Penicillium</taxon>
    </lineage>
</organism>